<evidence type="ECO:0000313" key="1">
    <source>
        <dbReference type="EMBL" id="KAK7691281.1"/>
    </source>
</evidence>
<dbReference type="AlphaFoldDB" id="A0AAW0GD39"/>
<proteinExistence type="predicted"/>
<dbReference type="Proteomes" id="UP001385951">
    <property type="component" value="Unassembled WGS sequence"/>
</dbReference>
<comment type="caution">
    <text evidence="1">The sequence shown here is derived from an EMBL/GenBank/DDBJ whole genome shotgun (WGS) entry which is preliminary data.</text>
</comment>
<reference evidence="1 2" key="1">
    <citation type="submission" date="2022-09" db="EMBL/GenBank/DDBJ databases">
        <authorList>
            <person name="Palmer J.M."/>
        </authorList>
    </citation>
    <scope>NUCLEOTIDE SEQUENCE [LARGE SCALE GENOMIC DNA]</scope>
    <source>
        <strain evidence="1 2">DSM 7382</strain>
    </source>
</reference>
<evidence type="ECO:0000313" key="2">
    <source>
        <dbReference type="Proteomes" id="UP001385951"/>
    </source>
</evidence>
<organism evidence="1 2">
    <name type="scientific">Cerrena zonata</name>
    <dbReference type="NCBI Taxonomy" id="2478898"/>
    <lineage>
        <taxon>Eukaryota</taxon>
        <taxon>Fungi</taxon>
        <taxon>Dikarya</taxon>
        <taxon>Basidiomycota</taxon>
        <taxon>Agaricomycotina</taxon>
        <taxon>Agaricomycetes</taxon>
        <taxon>Polyporales</taxon>
        <taxon>Cerrenaceae</taxon>
        <taxon>Cerrena</taxon>
    </lineage>
</organism>
<accession>A0AAW0GD39</accession>
<gene>
    <name evidence="1" type="ORF">QCA50_004674</name>
</gene>
<sequence length="84" mass="10122">MKVEPKLQKALFYGRDWAKTYKKTGSVRYIDMVHGQRRLAAIMHQEIHLLQQGVDAFQYARQRRELVLDGYCVNKREFRRLYGF</sequence>
<dbReference type="EMBL" id="JASBNA010000005">
    <property type="protein sequence ID" value="KAK7691281.1"/>
    <property type="molecule type" value="Genomic_DNA"/>
</dbReference>
<keyword evidence="2" id="KW-1185">Reference proteome</keyword>
<name>A0AAW0GD39_9APHY</name>
<protein>
    <submittedName>
        <fullName evidence="1">Uncharacterized protein</fullName>
    </submittedName>
</protein>